<dbReference type="Pfam" id="PF00808">
    <property type="entry name" value="CBFD_NFYB_HMF"/>
    <property type="match status" value="1"/>
</dbReference>
<dbReference type="EMBL" id="GL348718">
    <property type="protein sequence ID" value="EFH49553.1"/>
    <property type="molecule type" value="Genomic_DNA"/>
</dbReference>
<dbReference type="InterPro" id="IPR050568">
    <property type="entry name" value="Transcr_DNA_Rep_Reg"/>
</dbReference>
<dbReference type="Gramene" id="fgenesh1_pm.C_scaffold_6000542">
    <property type="protein sequence ID" value="fgenesh1_pm.C_scaffold_6000542"/>
    <property type="gene ID" value="fgenesh1_pm.C_scaffold_6000542"/>
</dbReference>
<dbReference type="HOGENOM" id="CLU_092974_0_0_1"/>
<feature type="domain" description="Transcription factor CBF/NF-Y/archaeal histone" evidence="4">
    <location>
        <begin position="8"/>
        <end position="71"/>
    </location>
</feature>
<evidence type="ECO:0000256" key="2">
    <source>
        <dbReference type="ARBA" id="ARBA00023242"/>
    </source>
</evidence>
<keyword evidence="2" id="KW-0539">Nucleus</keyword>
<dbReference type="GO" id="GO:0046982">
    <property type="term" value="F:protein heterodimerization activity"/>
    <property type="evidence" value="ECO:0007669"/>
    <property type="project" value="InterPro"/>
</dbReference>
<dbReference type="Gene3D" id="1.10.20.10">
    <property type="entry name" value="Histone, subunit A"/>
    <property type="match status" value="1"/>
</dbReference>
<reference evidence="6" key="1">
    <citation type="journal article" date="2011" name="Nat. Genet.">
        <title>The Arabidopsis lyrata genome sequence and the basis of rapid genome size change.</title>
        <authorList>
            <person name="Hu T.T."/>
            <person name="Pattyn P."/>
            <person name="Bakker E.G."/>
            <person name="Cao J."/>
            <person name="Cheng J.-F."/>
            <person name="Clark R.M."/>
            <person name="Fahlgren N."/>
            <person name="Fawcett J.A."/>
            <person name="Grimwood J."/>
            <person name="Gundlach H."/>
            <person name="Haberer G."/>
            <person name="Hollister J.D."/>
            <person name="Ossowski S."/>
            <person name="Ottilar R.P."/>
            <person name="Salamov A.A."/>
            <person name="Schneeberger K."/>
            <person name="Spannagl M."/>
            <person name="Wang X."/>
            <person name="Yang L."/>
            <person name="Nasrallah M.E."/>
            <person name="Bergelson J."/>
            <person name="Carrington J.C."/>
            <person name="Gaut B.S."/>
            <person name="Schmutz J."/>
            <person name="Mayer K.F.X."/>
            <person name="Van de Peer Y."/>
            <person name="Grigoriev I.V."/>
            <person name="Nordborg M."/>
            <person name="Weigel D."/>
            <person name="Guo Y.-L."/>
        </authorList>
    </citation>
    <scope>NUCLEOTIDE SEQUENCE [LARGE SCALE GENOMIC DNA]</scope>
    <source>
        <strain evidence="6">cv. MN47</strain>
    </source>
</reference>
<dbReference type="PANTHER" id="PTHR10252">
    <property type="entry name" value="HISTONE-LIKE TRANSCRIPTION FACTOR CCAAT-RELATED"/>
    <property type="match status" value="1"/>
</dbReference>
<protein>
    <recommendedName>
        <fullName evidence="4">Transcription factor CBF/NF-Y/archaeal histone domain-containing protein</fullName>
    </recommendedName>
</protein>
<dbReference type="Proteomes" id="UP000008694">
    <property type="component" value="Unassembled WGS sequence"/>
</dbReference>
<sequence length="301" mass="33765">MRKKLDTRFPAARIKKIMQADEDVGKIALAVPVLVSKALELFLQDLCDHTYEITLQRGAKTVSSLHLKNCVERYNVFDFLREVVSKVPDYGHGHGHGHGQANADVTMEDRSISKRRKPTGDEVNDSDEELKKTKVQEMGHAGPSGRGRGRGRGKGRGRSAKTAERELLNREMEIEPTILVASPLLTLDEIKIPAPPQQLTLQDSEKKDVDERSNHTKQELQSPKKEGNDTNSGLGRGFDLNTHSLDIELKPPLITASIELKPAEEYQCWSTPNMANVDLMQLANMSKRLDEDEEDYDEEES</sequence>
<dbReference type="CDD" id="cd22906">
    <property type="entry name" value="HFD_DRAP1"/>
    <property type="match status" value="1"/>
</dbReference>
<name>D7LZX1_ARALL</name>
<evidence type="ECO:0000259" key="4">
    <source>
        <dbReference type="Pfam" id="PF00808"/>
    </source>
</evidence>
<evidence type="ECO:0000256" key="1">
    <source>
        <dbReference type="ARBA" id="ARBA00004123"/>
    </source>
</evidence>
<accession>D7LZX1</accession>
<dbReference type="FunFam" id="1.10.20.10:FF:000038">
    <property type="entry name" value="dr1-associated corepressor homolog"/>
    <property type="match status" value="1"/>
</dbReference>
<evidence type="ECO:0000313" key="5">
    <source>
        <dbReference type="EMBL" id="EFH49553.1"/>
    </source>
</evidence>
<organism evidence="6">
    <name type="scientific">Arabidopsis lyrata subsp. lyrata</name>
    <name type="common">Lyre-leaved rock-cress</name>
    <dbReference type="NCBI Taxonomy" id="81972"/>
    <lineage>
        <taxon>Eukaryota</taxon>
        <taxon>Viridiplantae</taxon>
        <taxon>Streptophyta</taxon>
        <taxon>Embryophyta</taxon>
        <taxon>Tracheophyta</taxon>
        <taxon>Spermatophyta</taxon>
        <taxon>Magnoliopsida</taxon>
        <taxon>eudicotyledons</taxon>
        <taxon>Gunneridae</taxon>
        <taxon>Pentapetalae</taxon>
        <taxon>rosids</taxon>
        <taxon>malvids</taxon>
        <taxon>Brassicales</taxon>
        <taxon>Brassicaceae</taxon>
        <taxon>Camelineae</taxon>
        <taxon>Arabidopsis</taxon>
    </lineage>
</organism>
<dbReference type="SUPFAM" id="SSF47113">
    <property type="entry name" value="Histone-fold"/>
    <property type="match status" value="1"/>
</dbReference>
<feature type="region of interest" description="Disordered" evidence="3">
    <location>
        <begin position="91"/>
        <end position="168"/>
    </location>
</feature>
<dbReference type="InterPro" id="IPR009072">
    <property type="entry name" value="Histone-fold"/>
</dbReference>
<dbReference type="GO" id="GO:0005634">
    <property type="term" value="C:nucleus"/>
    <property type="evidence" value="ECO:0007669"/>
    <property type="project" value="UniProtKB-SubCell"/>
</dbReference>
<keyword evidence="6" id="KW-1185">Reference proteome</keyword>
<dbReference type="InterPro" id="IPR003958">
    <property type="entry name" value="CBFA_NFYB_domain"/>
</dbReference>
<dbReference type="AlphaFoldDB" id="D7LZX1"/>
<feature type="compositionally biased region" description="Basic and acidic residues" evidence="3">
    <location>
        <begin position="203"/>
        <end position="228"/>
    </location>
</feature>
<dbReference type="eggNOG" id="KOG1659">
    <property type="taxonomic scope" value="Eukaryota"/>
</dbReference>
<evidence type="ECO:0000256" key="3">
    <source>
        <dbReference type="SAM" id="MobiDB-lite"/>
    </source>
</evidence>
<gene>
    <name evidence="5" type="ORF">ARALYDRAFT_325322</name>
</gene>
<dbReference type="KEGG" id="aly:9309362"/>
<evidence type="ECO:0000313" key="6">
    <source>
        <dbReference type="Proteomes" id="UP000008694"/>
    </source>
</evidence>
<dbReference type="PANTHER" id="PTHR10252:SF5">
    <property type="entry name" value="DR1-ASSOCIATED COREPRESSOR"/>
    <property type="match status" value="1"/>
</dbReference>
<proteinExistence type="predicted"/>
<feature type="region of interest" description="Disordered" evidence="3">
    <location>
        <begin position="196"/>
        <end position="237"/>
    </location>
</feature>
<feature type="compositionally biased region" description="Basic residues" evidence="3">
    <location>
        <begin position="147"/>
        <end position="159"/>
    </location>
</feature>
<dbReference type="OrthoDB" id="653904at2759"/>
<dbReference type="STRING" id="81972.D7LZX1"/>
<dbReference type="GO" id="GO:0001046">
    <property type="term" value="F:core promoter sequence-specific DNA binding"/>
    <property type="evidence" value="ECO:0007669"/>
    <property type="project" value="TreeGrafter"/>
</dbReference>
<comment type="subcellular location">
    <subcellularLocation>
        <location evidence="1">Nucleus</location>
    </subcellularLocation>
</comment>
<dbReference type="GO" id="GO:0016251">
    <property type="term" value="F:RNA polymerase II general transcription initiation factor activity"/>
    <property type="evidence" value="ECO:0007669"/>
    <property type="project" value="TreeGrafter"/>
</dbReference>